<dbReference type="InterPro" id="IPR022417">
    <property type="entry name" value="Porphobilin_deaminase_N"/>
</dbReference>
<dbReference type="CDD" id="cd13647">
    <property type="entry name" value="PBP2_PBGD_2"/>
    <property type="match status" value="1"/>
</dbReference>
<dbReference type="GeneID" id="61175741"/>
<dbReference type="EC" id="2.5.1.61" evidence="4 8"/>
<evidence type="ECO:0000256" key="1">
    <source>
        <dbReference type="ARBA" id="ARBA00002869"/>
    </source>
</evidence>
<evidence type="ECO:0000313" key="10">
    <source>
        <dbReference type="EMBL" id="EPG55985.1"/>
    </source>
</evidence>
<dbReference type="PANTHER" id="PTHR11557:SF0">
    <property type="entry name" value="PORPHOBILINOGEN DEAMINASE"/>
    <property type="match status" value="1"/>
</dbReference>
<gene>
    <name evidence="10" type="primary">hemC</name>
    <name evidence="10" type="ORF">LEP1GSC103_0766</name>
</gene>
<dbReference type="EMBL" id="AHNP02000014">
    <property type="protein sequence ID" value="EPG55985.1"/>
    <property type="molecule type" value="Genomic_DNA"/>
</dbReference>
<comment type="catalytic activity">
    <reaction evidence="7">
        <text>4 porphobilinogen + H2O = hydroxymethylbilane + 4 NH4(+)</text>
        <dbReference type="Rhea" id="RHEA:13185"/>
        <dbReference type="ChEBI" id="CHEBI:15377"/>
        <dbReference type="ChEBI" id="CHEBI:28938"/>
        <dbReference type="ChEBI" id="CHEBI:57845"/>
        <dbReference type="ChEBI" id="CHEBI:58126"/>
        <dbReference type="EC" id="2.5.1.61"/>
    </reaction>
</comment>
<evidence type="ECO:0000259" key="9">
    <source>
        <dbReference type="Pfam" id="PF01379"/>
    </source>
</evidence>
<feature type="domain" description="Porphobilinogen deaminase N-terminal" evidence="9">
    <location>
        <begin position="5"/>
        <end position="241"/>
    </location>
</feature>
<dbReference type="Pfam" id="PF01379">
    <property type="entry name" value="Porphobil_deam"/>
    <property type="match status" value="1"/>
</dbReference>
<dbReference type="Proteomes" id="UP000014570">
    <property type="component" value="Unassembled WGS sequence"/>
</dbReference>
<evidence type="ECO:0000256" key="8">
    <source>
        <dbReference type="NCBIfam" id="TIGR00212"/>
    </source>
</evidence>
<evidence type="ECO:0000256" key="6">
    <source>
        <dbReference type="ARBA" id="ARBA00023244"/>
    </source>
</evidence>
<accession>A0AAV3J5N0</accession>
<comment type="similarity">
    <text evidence="3">Belongs to the HMBS family.</text>
</comment>
<comment type="pathway">
    <text evidence="2">Porphyrin-containing compound metabolism; protoporphyrin-IX biosynthesis; coproporphyrinogen-III from 5-aminolevulinate: step 2/4.</text>
</comment>
<evidence type="ECO:0000256" key="4">
    <source>
        <dbReference type="ARBA" id="ARBA00012655"/>
    </source>
</evidence>
<proteinExistence type="inferred from homology"/>
<dbReference type="GO" id="GO:0006783">
    <property type="term" value="P:heme biosynthetic process"/>
    <property type="evidence" value="ECO:0007669"/>
    <property type="project" value="TreeGrafter"/>
</dbReference>
<comment type="function">
    <text evidence="1">Tetrapolymerization of the monopyrrole PBG into the hydroxymethylbilane pre-uroporphyrinogen in several discrete steps.</text>
</comment>
<name>A0AAV3J5N0_LEPBO</name>
<keyword evidence="5 10" id="KW-0808">Transferase</keyword>
<evidence type="ECO:0000256" key="2">
    <source>
        <dbReference type="ARBA" id="ARBA00004735"/>
    </source>
</evidence>
<dbReference type="GO" id="GO:0005737">
    <property type="term" value="C:cytoplasm"/>
    <property type="evidence" value="ECO:0007669"/>
    <property type="project" value="UniProtKB-UniRule"/>
</dbReference>
<evidence type="ECO:0000256" key="5">
    <source>
        <dbReference type="ARBA" id="ARBA00022679"/>
    </source>
</evidence>
<dbReference type="InterPro" id="IPR000860">
    <property type="entry name" value="HemC"/>
</dbReference>
<dbReference type="RefSeq" id="WP_002733338.1">
    <property type="nucleotide sequence ID" value="NZ_AHNP02000014.1"/>
</dbReference>
<evidence type="ECO:0000256" key="3">
    <source>
        <dbReference type="ARBA" id="ARBA00005638"/>
    </source>
</evidence>
<comment type="caution">
    <text evidence="10">The sequence shown here is derived from an EMBL/GenBank/DDBJ whole genome shotgun (WGS) entry which is preliminary data.</text>
</comment>
<dbReference type="GO" id="GO:0004418">
    <property type="term" value="F:hydroxymethylbilane synthase activity"/>
    <property type="evidence" value="ECO:0007669"/>
    <property type="project" value="UniProtKB-UniRule"/>
</dbReference>
<keyword evidence="6" id="KW-0627">Porphyrin biosynthesis</keyword>
<evidence type="ECO:0000256" key="7">
    <source>
        <dbReference type="ARBA" id="ARBA00048169"/>
    </source>
</evidence>
<dbReference type="Gene3D" id="3.40.190.10">
    <property type="entry name" value="Periplasmic binding protein-like II"/>
    <property type="match status" value="2"/>
</dbReference>
<dbReference type="PANTHER" id="PTHR11557">
    <property type="entry name" value="PORPHOBILINOGEN DEAMINASE"/>
    <property type="match status" value="1"/>
</dbReference>
<organism evidence="10 11">
    <name type="scientific">Leptospira borgpetersenii serovar Javanica str. UI 09931</name>
    <dbReference type="NCBI Taxonomy" id="1049767"/>
    <lineage>
        <taxon>Bacteria</taxon>
        <taxon>Pseudomonadati</taxon>
        <taxon>Spirochaetota</taxon>
        <taxon>Spirochaetia</taxon>
        <taxon>Leptospirales</taxon>
        <taxon>Leptospiraceae</taxon>
        <taxon>Leptospira</taxon>
    </lineage>
</organism>
<protein>
    <recommendedName>
        <fullName evidence="4 8">Hydroxymethylbilane synthase</fullName>
        <ecNumber evidence="4 8">2.5.1.61</ecNumber>
    </recommendedName>
</protein>
<sequence>MSRVLKIASRKSALAKLQTYLVLDALKKKFPNIQIELHFREASGDLDLQTPLWKMGTRGVFTQDLTKDLVEKKVDLVIHSWKDLDLEGHSGTTIVGVLDRADQRDVLLWKKSSLSKNSPSELKIQTSSPRREYNLKKFLNNSLPSRYKNSSLIFLPVRGNIQTRIRKWRNSDSDGLVLAKAALDRLLSEDFLNSNELEYQEIRKFLKEILEESIFQVFPLSLSPSAPAQGAIAAEVRTDDEWALGFVRALSKPEVVSAVEEERNTLKRFGGGCHQKIGVSVLYKSYGKILYQKGLTDSGEILEIEKQFSDTFFPPAESVAKAYPVPGEAVKQKRILLDSSQGFVLSRDGKEDKVILPEELILKDWLVTRGNAFPNLDPSLRHQGIVWTSGLKTWYQLAERDIWVHGSLDALGEEELPKHSIFGMSLDFVKCTHVGSTEIGSGLARILTYRTQPMEDHPDLSEKTHFFWMSASQFDKALSLFPGIRDRFHACGPGITSSHIRKVLGESANLSVFVHYESWLQSLGLKEFKGKELGNQTKKNSP</sequence>
<dbReference type="PRINTS" id="PR00151">
    <property type="entry name" value="PORPHBDMNASE"/>
</dbReference>
<dbReference type="NCBIfam" id="TIGR00212">
    <property type="entry name" value="hemC"/>
    <property type="match status" value="1"/>
</dbReference>
<reference evidence="10 11" key="1">
    <citation type="submission" date="2013-04" db="EMBL/GenBank/DDBJ databases">
        <authorList>
            <person name="Harkins D.M."/>
            <person name="Durkin A.S."/>
            <person name="Brinkac L.M."/>
            <person name="Haft D.H."/>
            <person name="Selengut J.D."/>
            <person name="Sanka R."/>
            <person name="DePew J."/>
            <person name="Purushe J."/>
            <person name="Chanthongthip A."/>
            <person name="Lattana O."/>
            <person name="Phetsouvanh R."/>
            <person name="Newton P.N."/>
            <person name="Vinetz J.M."/>
            <person name="Sutton G.G."/>
            <person name="Nierman W.C."/>
            <person name="Fouts D.E."/>
        </authorList>
    </citation>
    <scope>NUCLEOTIDE SEQUENCE [LARGE SCALE GENOMIC DNA]</scope>
    <source>
        <strain evidence="10 11">UI 09931</strain>
    </source>
</reference>
<dbReference type="AlphaFoldDB" id="A0AAV3J5N0"/>
<evidence type="ECO:0000313" key="11">
    <source>
        <dbReference type="Proteomes" id="UP000014570"/>
    </source>
</evidence>
<dbReference type="SUPFAM" id="SSF53850">
    <property type="entry name" value="Periplasmic binding protein-like II"/>
    <property type="match status" value="1"/>
</dbReference>